<evidence type="ECO:0000313" key="6">
    <source>
        <dbReference type="Proteomes" id="UP000834106"/>
    </source>
</evidence>
<dbReference type="SUPFAM" id="SSF57756">
    <property type="entry name" value="Retrovirus zinc finger-like domains"/>
    <property type="match status" value="1"/>
</dbReference>
<dbReference type="Proteomes" id="UP000834106">
    <property type="component" value="Chromosome 19"/>
</dbReference>
<keyword evidence="3" id="KW-0472">Membrane</keyword>
<dbReference type="EMBL" id="OU503054">
    <property type="protein sequence ID" value="CAI9783365.1"/>
    <property type="molecule type" value="Genomic_DNA"/>
</dbReference>
<dbReference type="AlphaFoldDB" id="A0AAD2A8C6"/>
<feature type="domain" description="CCHC-type" evidence="4">
    <location>
        <begin position="206"/>
        <end position="220"/>
    </location>
</feature>
<dbReference type="SMART" id="SM00343">
    <property type="entry name" value="ZnF_C2HC"/>
    <property type="match status" value="4"/>
</dbReference>
<proteinExistence type="predicted"/>
<sequence length="513" mass="57895">MLSEACIRMQAAYSNSLFQFQSTELSEGRGEMDEKGKKEVVVEDSCSEDEALNGANKNGIGIESAEQFFKDTNDDQAEMREMKKQTLSISDVISSVFHVSKENKPAVLSENEVVELESIIDDKEEDKPEEVSIGVETRLMVEGEPDFRNENMRAPRYSESADWEACYKCSRDSHKGKCKLKKKRKPCYNCGDLGHEGKRCKQVKNCFICSNKGHLAKDCPMDQPEKDRFCVKCGNPGHDMFSCTDEYCSEDLKACELLKIVILFFLVVFSAMFAKSLVISAVLTIKVKDLDMFPVSTVGSWATWECTKFNEQLKTVCSKCGEGGHPPKECIKSPEVGGSGNTEDKEVATNPVNKKSTKTRKKKKNKKKPEATVNVSCGSPNGNRRWHATQANGLYFARPGSNVWLSPVAAAAARRYSNQYFSQHPYHFFSHQDGTQLPPNAFDYQIGIRFPHQIYNHQNANPLPQQTLNHQNPAQLPHPVLDHQTRDLVPQQTFNHHTRPRVPCKNFNHKTRP</sequence>
<name>A0AAD2A8C6_9LAMI</name>
<organism evidence="5 6">
    <name type="scientific">Fraxinus pennsylvanica</name>
    <dbReference type="NCBI Taxonomy" id="56036"/>
    <lineage>
        <taxon>Eukaryota</taxon>
        <taxon>Viridiplantae</taxon>
        <taxon>Streptophyta</taxon>
        <taxon>Embryophyta</taxon>
        <taxon>Tracheophyta</taxon>
        <taxon>Spermatophyta</taxon>
        <taxon>Magnoliopsida</taxon>
        <taxon>eudicotyledons</taxon>
        <taxon>Gunneridae</taxon>
        <taxon>Pentapetalae</taxon>
        <taxon>asterids</taxon>
        <taxon>lamiids</taxon>
        <taxon>Lamiales</taxon>
        <taxon>Oleaceae</taxon>
        <taxon>Oleeae</taxon>
        <taxon>Fraxinus</taxon>
    </lineage>
</organism>
<dbReference type="InterPro" id="IPR001878">
    <property type="entry name" value="Znf_CCHC"/>
</dbReference>
<protein>
    <recommendedName>
        <fullName evidence="4">CCHC-type domain-containing protein</fullName>
    </recommendedName>
</protein>
<reference evidence="5" key="1">
    <citation type="submission" date="2023-05" db="EMBL/GenBank/DDBJ databases">
        <authorList>
            <person name="Huff M."/>
        </authorList>
    </citation>
    <scope>NUCLEOTIDE SEQUENCE</scope>
</reference>
<accession>A0AAD2A8C6</accession>
<gene>
    <name evidence="5" type="ORF">FPE_LOCUS30795</name>
</gene>
<keyword evidence="1" id="KW-0862">Zinc</keyword>
<feature type="domain" description="CCHC-type" evidence="4">
    <location>
        <begin position="317"/>
        <end position="330"/>
    </location>
</feature>
<keyword evidence="1" id="KW-0479">Metal-binding</keyword>
<evidence type="ECO:0000256" key="3">
    <source>
        <dbReference type="SAM" id="Phobius"/>
    </source>
</evidence>
<keyword evidence="3" id="KW-1133">Transmembrane helix</keyword>
<dbReference type="GO" id="GO:0008270">
    <property type="term" value="F:zinc ion binding"/>
    <property type="evidence" value="ECO:0007669"/>
    <property type="project" value="UniProtKB-KW"/>
</dbReference>
<dbReference type="PANTHER" id="PTHR46978:SF1">
    <property type="entry name" value="ZINC KNUCKLE (CCHC-TYPE) FAMILY PROTEIN"/>
    <property type="match status" value="1"/>
</dbReference>
<keyword evidence="6" id="KW-1185">Reference proteome</keyword>
<dbReference type="PANTHER" id="PTHR46978">
    <property type="entry name" value="ZINC KNUCKLE (CCHC-TYPE) FAMILY PROTEIN"/>
    <property type="match status" value="1"/>
</dbReference>
<dbReference type="GO" id="GO:0003676">
    <property type="term" value="F:nucleic acid binding"/>
    <property type="evidence" value="ECO:0007669"/>
    <property type="project" value="InterPro"/>
</dbReference>
<evidence type="ECO:0000256" key="2">
    <source>
        <dbReference type="SAM" id="MobiDB-lite"/>
    </source>
</evidence>
<dbReference type="Gene3D" id="4.10.60.10">
    <property type="entry name" value="Zinc finger, CCHC-type"/>
    <property type="match status" value="1"/>
</dbReference>
<dbReference type="Pfam" id="PF00098">
    <property type="entry name" value="zf-CCHC"/>
    <property type="match status" value="1"/>
</dbReference>
<evidence type="ECO:0000259" key="4">
    <source>
        <dbReference type="PROSITE" id="PS50158"/>
    </source>
</evidence>
<feature type="compositionally biased region" description="Polar residues" evidence="2">
    <location>
        <begin position="373"/>
        <end position="382"/>
    </location>
</feature>
<dbReference type="PROSITE" id="PS50158">
    <property type="entry name" value="ZF_CCHC"/>
    <property type="match status" value="3"/>
</dbReference>
<evidence type="ECO:0000313" key="5">
    <source>
        <dbReference type="EMBL" id="CAI9783365.1"/>
    </source>
</evidence>
<feature type="region of interest" description="Disordered" evidence="2">
    <location>
        <begin position="331"/>
        <end position="384"/>
    </location>
</feature>
<feature type="domain" description="CCHC-type" evidence="4">
    <location>
        <begin position="187"/>
        <end position="202"/>
    </location>
</feature>
<feature type="transmembrane region" description="Helical" evidence="3">
    <location>
        <begin position="257"/>
        <end position="283"/>
    </location>
</feature>
<keyword evidence="1" id="KW-0863">Zinc-finger</keyword>
<keyword evidence="3" id="KW-0812">Transmembrane</keyword>
<evidence type="ECO:0000256" key="1">
    <source>
        <dbReference type="PROSITE-ProRule" id="PRU00047"/>
    </source>
</evidence>
<dbReference type="InterPro" id="IPR036875">
    <property type="entry name" value="Znf_CCHC_sf"/>
</dbReference>
<feature type="compositionally biased region" description="Basic residues" evidence="2">
    <location>
        <begin position="355"/>
        <end position="367"/>
    </location>
</feature>